<sequence>MSSHPFDNDDIESISDSSSYVDCEAVNSPGEPSQQYVWLQDEEDIDNNNQDEVPKSNSQYSPLASSVGALDIGFELDIESVDSYIFSQQPGIIDGAEPEKTLEHHSVSSLNDGKVSLDEENSSMLDPSTDQTNLVDSMGEELFMDYEAESEAAYDELFE</sequence>
<feature type="non-terminal residue" evidence="2">
    <location>
        <position position="159"/>
    </location>
</feature>
<comment type="caution">
    <text evidence="2">The sequence shown here is derived from an EMBL/GenBank/DDBJ whole genome shotgun (WGS) entry which is preliminary data.</text>
</comment>
<evidence type="ECO:0000313" key="2">
    <source>
        <dbReference type="EMBL" id="KAK9760111.1"/>
    </source>
</evidence>
<evidence type="ECO:0000313" key="3">
    <source>
        <dbReference type="Proteomes" id="UP001479436"/>
    </source>
</evidence>
<dbReference type="EMBL" id="JASJQH010002540">
    <property type="protein sequence ID" value="KAK9760111.1"/>
    <property type="molecule type" value="Genomic_DNA"/>
</dbReference>
<feature type="compositionally biased region" description="Polar residues" evidence="1">
    <location>
        <begin position="122"/>
        <end position="132"/>
    </location>
</feature>
<feature type="region of interest" description="Disordered" evidence="1">
    <location>
        <begin position="95"/>
        <end position="132"/>
    </location>
</feature>
<feature type="region of interest" description="Disordered" evidence="1">
    <location>
        <begin position="1"/>
        <end position="62"/>
    </location>
</feature>
<protein>
    <submittedName>
        <fullName evidence="2">Uncharacterized protein</fullName>
    </submittedName>
</protein>
<evidence type="ECO:0000256" key="1">
    <source>
        <dbReference type="SAM" id="MobiDB-lite"/>
    </source>
</evidence>
<name>A0ABR2WF66_9FUNG</name>
<reference evidence="2 3" key="1">
    <citation type="submission" date="2023-04" db="EMBL/GenBank/DDBJ databases">
        <title>Genome of Basidiobolus ranarum AG-B5.</title>
        <authorList>
            <person name="Stajich J.E."/>
            <person name="Carter-House D."/>
            <person name="Gryganskyi A."/>
        </authorList>
    </citation>
    <scope>NUCLEOTIDE SEQUENCE [LARGE SCALE GENOMIC DNA]</scope>
    <source>
        <strain evidence="2 3">AG-B5</strain>
    </source>
</reference>
<proteinExistence type="predicted"/>
<dbReference type="Proteomes" id="UP001479436">
    <property type="component" value="Unassembled WGS sequence"/>
</dbReference>
<accession>A0ABR2WF66</accession>
<organism evidence="2 3">
    <name type="scientific">Basidiobolus ranarum</name>
    <dbReference type="NCBI Taxonomy" id="34480"/>
    <lineage>
        <taxon>Eukaryota</taxon>
        <taxon>Fungi</taxon>
        <taxon>Fungi incertae sedis</taxon>
        <taxon>Zoopagomycota</taxon>
        <taxon>Entomophthoromycotina</taxon>
        <taxon>Basidiobolomycetes</taxon>
        <taxon>Basidiobolales</taxon>
        <taxon>Basidiobolaceae</taxon>
        <taxon>Basidiobolus</taxon>
    </lineage>
</organism>
<gene>
    <name evidence="2" type="ORF">K7432_016195</name>
</gene>
<keyword evidence="3" id="KW-1185">Reference proteome</keyword>
<feature type="compositionally biased region" description="Basic and acidic residues" evidence="1">
    <location>
        <begin position="97"/>
        <end position="106"/>
    </location>
</feature>